<gene>
    <name evidence="1" type="ORF">HLPCO_001265</name>
</gene>
<evidence type="ECO:0000313" key="2">
    <source>
        <dbReference type="Proteomes" id="UP000005707"/>
    </source>
</evidence>
<protein>
    <submittedName>
        <fullName evidence="1">Uncharacterized protein</fullName>
    </submittedName>
</protein>
<keyword evidence="2" id="KW-1185">Reference proteome</keyword>
<reference evidence="1 2" key="1">
    <citation type="journal article" date="2011" name="J. Bacteriol.">
        <title>Genome sequence of Haloplasma contractile, an unusual contractile bacterium from a deep-sea anoxic brine lake.</title>
        <authorList>
            <person name="Antunes A."/>
            <person name="Alam I."/>
            <person name="El Dorry H."/>
            <person name="Siam R."/>
            <person name="Robertson A."/>
            <person name="Bajic V.B."/>
            <person name="Stingl U."/>
        </authorList>
    </citation>
    <scope>NUCLEOTIDE SEQUENCE [LARGE SCALE GENOMIC DNA]</scope>
    <source>
        <strain evidence="1 2">SSD-17B</strain>
    </source>
</reference>
<dbReference type="EMBL" id="AFNU02000003">
    <property type="protein sequence ID" value="ERJ12925.1"/>
    <property type="molecule type" value="Genomic_DNA"/>
</dbReference>
<dbReference type="RefSeq" id="WP_008825662.1">
    <property type="nucleotide sequence ID" value="NZ_AFNU02000003.1"/>
</dbReference>
<evidence type="ECO:0000313" key="1">
    <source>
        <dbReference type="EMBL" id="ERJ12925.1"/>
    </source>
</evidence>
<organism evidence="1 2">
    <name type="scientific">Haloplasma contractile SSD-17B</name>
    <dbReference type="NCBI Taxonomy" id="1033810"/>
    <lineage>
        <taxon>Bacteria</taxon>
        <taxon>Bacillati</taxon>
        <taxon>Mycoplasmatota</taxon>
        <taxon>Mollicutes</taxon>
        <taxon>Haloplasmatales</taxon>
        <taxon>Haloplasmataceae</taxon>
        <taxon>Haloplasma</taxon>
    </lineage>
</organism>
<sequence>MEKEQLKAHHNDEMNELIEEEVLLRHHPNTIKLFIDYKDKTAYAEAKSYETKELK</sequence>
<dbReference type="AlphaFoldDB" id="F7PVB0"/>
<name>F7PVB0_9MOLU</name>
<comment type="caution">
    <text evidence="1">The sequence shown here is derived from an EMBL/GenBank/DDBJ whole genome shotgun (WGS) entry which is preliminary data.</text>
</comment>
<dbReference type="InParanoid" id="F7PVB0"/>
<reference evidence="1 2" key="2">
    <citation type="journal article" date="2013" name="PLoS ONE">
        <title>INDIGO - INtegrated Data Warehouse of MIcrobial GenOmes with Examples from the Red Sea Extremophiles.</title>
        <authorList>
            <person name="Alam I."/>
            <person name="Antunes A."/>
            <person name="Kamau A.A."/>
            <person name="Ba Alawi W."/>
            <person name="Kalkatawi M."/>
            <person name="Stingl U."/>
            <person name="Bajic V.B."/>
        </authorList>
    </citation>
    <scope>NUCLEOTIDE SEQUENCE [LARGE SCALE GENOMIC DNA]</scope>
    <source>
        <strain evidence="1 2">SSD-17B</strain>
    </source>
</reference>
<accession>F7PVB0</accession>
<proteinExistence type="predicted"/>
<dbReference type="Proteomes" id="UP000005707">
    <property type="component" value="Unassembled WGS sequence"/>
</dbReference>